<name>A0A1M3TNQ5_ASPLC</name>
<keyword evidence="1" id="KW-0812">Transmembrane</keyword>
<feature type="transmembrane region" description="Helical" evidence="1">
    <location>
        <begin position="12"/>
        <end position="29"/>
    </location>
</feature>
<evidence type="ECO:0000313" key="2">
    <source>
        <dbReference type="EMBL" id="OJZ88244.1"/>
    </source>
</evidence>
<proteinExistence type="predicted"/>
<dbReference type="VEuPathDB" id="FungiDB:ASPFODRAFT_43890"/>
<dbReference type="EMBL" id="KV878239">
    <property type="protein sequence ID" value="OJZ88244.1"/>
    <property type="molecule type" value="Genomic_DNA"/>
</dbReference>
<feature type="non-terminal residue" evidence="2">
    <location>
        <position position="56"/>
    </location>
</feature>
<reference evidence="3" key="1">
    <citation type="journal article" date="2017" name="Genome Biol.">
        <title>Comparative genomics reveals high biological diversity and specific adaptations in the industrially and medically important fungal genus Aspergillus.</title>
        <authorList>
            <person name="de Vries R.P."/>
            <person name="Riley R."/>
            <person name="Wiebenga A."/>
            <person name="Aguilar-Osorio G."/>
            <person name="Amillis S."/>
            <person name="Uchima C.A."/>
            <person name="Anderluh G."/>
            <person name="Asadollahi M."/>
            <person name="Askin M."/>
            <person name="Barry K."/>
            <person name="Battaglia E."/>
            <person name="Bayram O."/>
            <person name="Benocci T."/>
            <person name="Braus-Stromeyer S.A."/>
            <person name="Caldana C."/>
            <person name="Canovas D."/>
            <person name="Cerqueira G.C."/>
            <person name="Chen F."/>
            <person name="Chen W."/>
            <person name="Choi C."/>
            <person name="Clum A."/>
            <person name="Dos Santos R.A."/>
            <person name="Damasio A.R."/>
            <person name="Diallinas G."/>
            <person name="Emri T."/>
            <person name="Fekete E."/>
            <person name="Flipphi M."/>
            <person name="Freyberg S."/>
            <person name="Gallo A."/>
            <person name="Gournas C."/>
            <person name="Habgood R."/>
            <person name="Hainaut M."/>
            <person name="Harispe M.L."/>
            <person name="Henrissat B."/>
            <person name="Hilden K.S."/>
            <person name="Hope R."/>
            <person name="Hossain A."/>
            <person name="Karabika E."/>
            <person name="Karaffa L."/>
            <person name="Karanyi Z."/>
            <person name="Krasevec N."/>
            <person name="Kuo A."/>
            <person name="Kusch H."/>
            <person name="LaButti K."/>
            <person name="Lagendijk E.L."/>
            <person name="Lapidus A."/>
            <person name="Levasseur A."/>
            <person name="Lindquist E."/>
            <person name="Lipzen A."/>
            <person name="Logrieco A.F."/>
            <person name="MacCabe A."/>
            <person name="Maekelae M.R."/>
            <person name="Malavazi I."/>
            <person name="Melin P."/>
            <person name="Meyer V."/>
            <person name="Mielnichuk N."/>
            <person name="Miskei M."/>
            <person name="Molnar A.P."/>
            <person name="Mule G."/>
            <person name="Ngan C.Y."/>
            <person name="Orejas M."/>
            <person name="Orosz E."/>
            <person name="Ouedraogo J.P."/>
            <person name="Overkamp K.M."/>
            <person name="Park H.-S."/>
            <person name="Perrone G."/>
            <person name="Piumi F."/>
            <person name="Punt P.J."/>
            <person name="Ram A.F."/>
            <person name="Ramon A."/>
            <person name="Rauscher S."/>
            <person name="Record E."/>
            <person name="Riano-Pachon D.M."/>
            <person name="Robert V."/>
            <person name="Roehrig J."/>
            <person name="Ruller R."/>
            <person name="Salamov A."/>
            <person name="Salih N.S."/>
            <person name="Samson R.A."/>
            <person name="Sandor E."/>
            <person name="Sanguinetti M."/>
            <person name="Schuetze T."/>
            <person name="Sepcic K."/>
            <person name="Shelest E."/>
            <person name="Sherlock G."/>
            <person name="Sophianopoulou V."/>
            <person name="Squina F.M."/>
            <person name="Sun H."/>
            <person name="Susca A."/>
            <person name="Todd R.B."/>
            <person name="Tsang A."/>
            <person name="Unkles S.E."/>
            <person name="van de Wiele N."/>
            <person name="van Rossen-Uffink D."/>
            <person name="Oliveira J.V."/>
            <person name="Vesth T.C."/>
            <person name="Visser J."/>
            <person name="Yu J.-H."/>
            <person name="Zhou M."/>
            <person name="Andersen M.R."/>
            <person name="Archer D.B."/>
            <person name="Baker S.E."/>
            <person name="Benoit I."/>
            <person name="Brakhage A.A."/>
            <person name="Braus G.H."/>
            <person name="Fischer R."/>
            <person name="Frisvad J.C."/>
            <person name="Goldman G.H."/>
            <person name="Houbraken J."/>
            <person name="Oakley B."/>
            <person name="Pocsi I."/>
            <person name="Scazzocchio C."/>
            <person name="Seiboth B."/>
            <person name="vanKuyk P.A."/>
            <person name="Wortman J."/>
            <person name="Dyer P.S."/>
            <person name="Grigoriev I.V."/>
        </authorList>
    </citation>
    <scope>NUCLEOTIDE SEQUENCE [LARGE SCALE GENOMIC DNA]</scope>
    <source>
        <strain evidence="3">CBS 106.47</strain>
    </source>
</reference>
<evidence type="ECO:0000313" key="3">
    <source>
        <dbReference type="Proteomes" id="UP000184063"/>
    </source>
</evidence>
<organism evidence="2 3">
    <name type="scientific">Aspergillus luchuensis (strain CBS 106.47)</name>
    <dbReference type="NCBI Taxonomy" id="1137211"/>
    <lineage>
        <taxon>Eukaryota</taxon>
        <taxon>Fungi</taxon>
        <taxon>Dikarya</taxon>
        <taxon>Ascomycota</taxon>
        <taxon>Pezizomycotina</taxon>
        <taxon>Eurotiomycetes</taxon>
        <taxon>Eurotiomycetidae</taxon>
        <taxon>Eurotiales</taxon>
        <taxon>Aspergillaceae</taxon>
        <taxon>Aspergillus</taxon>
        <taxon>Aspergillus subgen. Circumdati</taxon>
    </lineage>
</organism>
<dbReference type="Proteomes" id="UP000184063">
    <property type="component" value="Unassembled WGS sequence"/>
</dbReference>
<dbReference type="AlphaFoldDB" id="A0A1M3TNQ5"/>
<keyword evidence="1" id="KW-0472">Membrane</keyword>
<accession>A0A1M3TNQ5</accession>
<gene>
    <name evidence="2" type="ORF">ASPFODRAFT_43890</name>
</gene>
<evidence type="ECO:0000256" key="1">
    <source>
        <dbReference type="SAM" id="Phobius"/>
    </source>
</evidence>
<keyword evidence="1" id="KW-1133">Transmembrane helix</keyword>
<protein>
    <submittedName>
        <fullName evidence="2">Uncharacterized protein</fullName>
    </submittedName>
</protein>
<sequence>MGFSSVPSLAEQFVFLFPLQFMAWLGFFVRKDKIPMRLSCGGGGTLHSFQNFVLYV</sequence>